<dbReference type="EMBL" id="JAHMHQ010000004">
    <property type="protein sequence ID" value="KAK1640649.1"/>
    <property type="molecule type" value="Genomic_DNA"/>
</dbReference>
<keyword evidence="1" id="KW-0472">Membrane</keyword>
<evidence type="ECO:0000313" key="2">
    <source>
        <dbReference type="EMBL" id="KAK1640649.1"/>
    </source>
</evidence>
<gene>
    <name evidence="2" type="ORF">BDP81DRAFT_166445</name>
</gene>
<evidence type="ECO:0000313" key="3">
    <source>
        <dbReference type="Proteomes" id="UP001243989"/>
    </source>
</evidence>
<dbReference type="Proteomes" id="UP001243989">
    <property type="component" value="Unassembled WGS sequence"/>
</dbReference>
<dbReference type="GeneID" id="85466976"/>
<comment type="caution">
    <text evidence="2">The sequence shown here is derived from an EMBL/GenBank/DDBJ whole genome shotgun (WGS) entry which is preliminary data.</text>
</comment>
<organism evidence="2 3">
    <name type="scientific">Colletotrichum phormii</name>
    <dbReference type="NCBI Taxonomy" id="359342"/>
    <lineage>
        <taxon>Eukaryota</taxon>
        <taxon>Fungi</taxon>
        <taxon>Dikarya</taxon>
        <taxon>Ascomycota</taxon>
        <taxon>Pezizomycotina</taxon>
        <taxon>Sordariomycetes</taxon>
        <taxon>Hypocreomycetidae</taxon>
        <taxon>Glomerellales</taxon>
        <taxon>Glomerellaceae</taxon>
        <taxon>Colletotrichum</taxon>
        <taxon>Colletotrichum acutatum species complex</taxon>
    </lineage>
</organism>
<accession>A0AAJ0A1B3</accession>
<reference evidence="2" key="1">
    <citation type="submission" date="2021-06" db="EMBL/GenBank/DDBJ databases">
        <title>Comparative genomics, transcriptomics and evolutionary studies reveal genomic signatures of adaptation to plant cell wall in hemibiotrophic fungi.</title>
        <authorList>
            <consortium name="DOE Joint Genome Institute"/>
            <person name="Baroncelli R."/>
            <person name="Diaz J.F."/>
            <person name="Benocci T."/>
            <person name="Peng M."/>
            <person name="Battaglia E."/>
            <person name="Haridas S."/>
            <person name="Andreopoulos W."/>
            <person name="Labutti K."/>
            <person name="Pangilinan J."/>
            <person name="Floch G.L."/>
            <person name="Makela M.R."/>
            <person name="Henrissat B."/>
            <person name="Grigoriev I.V."/>
            <person name="Crouch J.A."/>
            <person name="De Vries R.P."/>
            <person name="Sukno S.A."/>
            <person name="Thon M.R."/>
        </authorList>
    </citation>
    <scope>NUCLEOTIDE SEQUENCE</scope>
    <source>
        <strain evidence="2">CBS 102054</strain>
    </source>
</reference>
<protein>
    <submittedName>
        <fullName evidence="2">Uncharacterized protein</fullName>
    </submittedName>
</protein>
<evidence type="ECO:0000256" key="1">
    <source>
        <dbReference type="SAM" id="Phobius"/>
    </source>
</evidence>
<dbReference type="AlphaFoldDB" id="A0AAJ0A1B3"/>
<keyword evidence="1" id="KW-0812">Transmembrane</keyword>
<sequence>MNMMVFLLHYRKLLVKWVISDSRVDVAKYYQARHLEVGVSLAFPFLAGLSLSLPRTKKFIAFFFFFFLYSGWGGGYGKNEFQKWIFCCETRCLSKHALL</sequence>
<dbReference type="RefSeq" id="XP_060449256.1">
    <property type="nucleotide sequence ID" value="XM_060582114.1"/>
</dbReference>
<keyword evidence="3" id="KW-1185">Reference proteome</keyword>
<feature type="transmembrane region" description="Helical" evidence="1">
    <location>
        <begin position="59"/>
        <end position="76"/>
    </location>
</feature>
<feature type="transmembrane region" description="Helical" evidence="1">
    <location>
        <begin position="35"/>
        <end position="53"/>
    </location>
</feature>
<name>A0AAJ0A1B3_9PEZI</name>
<proteinExistence type="predicted"/>
<keyword evidence="1" id="KW-1133">Transmembrane helix</keyword>